<dbReference type="Pfam" id="PF01352">
    <property type="entry name" value="KRAB"/>
    <property type="match status" value="1"/>
</dbReference>
<protein>
    <recommendedName>
        <fullName evidence="2">KRAB domain-containing protein</fullName>
    </recommendedName>
</protein>
<dbReference type="Gene3D" id="6.10.140.140">
    <property type="match status" value="1"/>
</dbReference>
<dbReference type="Ensembl" id="ENSCABT00000016619.1">
    <property type="protein sequence ID" value="ENSCABP00000015163.1"/>
    <property type="gene ID" value="ENSCABG00000011331.1"/>
</dbReference>
<dbReference type="SUPFAM" id="SSF109640">
    <property type="entry name" value="KRAB domain (Kruppel-associated box)"/>
    <property type="match status" value="1"/>
</dbReference>
<dbReference type="PROSITE" id="PS50805">
    <property type="entry name" value="KRAB"/>
    <property type="match status" value="1"/>
</dbReference>
<dbReference type="InterPro" id="IPR050169">
    <property type="entry name" value="Krueppel_C2H2_ZnF"/>
</dbReference>
<accession>A0A8C0GXL2</accession>
<dbReference type="GeneTree" id="ENSGT01150000286941"/>
<keyword evidence="1" id="KW-0812">Transmembrane</keyword>
<proteinExistence type="predicted"/>
<dbReference type="GO" id="GO:0006355">
    <property type="term" value="P:regulation of DNA-templated transcription"/>
    <property type="evidence" value="ECO:0007669"/>
    <property type="project" value="InterPro"/>
</dbReference>
<dbReference type="PANTHER" id="PTHR23232:SF142">
    <property type="entry name" value="GASTRULA ZINC FINGER PROTEIN XLCGF57.1-LIKE-RELATED"/>
    <property type="match status" value="1"/>
</dbReference>
<evidence type="ECO:0000256" key="1">
    <source>
        <dbReference type="SAM" id="Phobius"/>
    </source>
</evidence>
<dbReference type="AlphaFoldDB" id="A0A8C0GXL2"/>
<feature type="domain" description="KRAB" evidence="2">
    <location>
        <begin position="7"/>
        <end position="84"/>
    </location>
</feature>
<name>A0A8C0GXL2_CHEAB</name>
<feature type="transmembrane region" description="Helical" evidence="1">
    <location>
        <begin position="92"/>
        <end position="113"/>
    </location>
</feature>
<dbReference type="SMART" id="SM00349">
    <property type="entry name" value="KRAB"/>
    <property type="match status" value="1"/>
</dbReference>
<keyword evidence="1" id="KW-0472">Membrane</keyword>
<dbReference type="CDD" id="cd07765">
    <property type="entry name" value="KRAB_A-box"/>
    <property type="match status" value="1"/>
</dbReference>
<dbReference type="PANTHER" id="PTHR23232">
    <property type="entry name" value="KRAB DOMAIN C2H2 ZINC FINGER"/>
    <property type="match status" value="1"/>
</dbReference>
<evidence type="ECO:0000259" key="2">
    <source>
        <dbReference type="PROSITE" id="PS50805"/>
    </source>
</evidence>
<keyword evidence="1" id="KW-1133">Transmembrane helix</keyword>
<evidence type="ECO:0000313" key="4">
    <source>
        <dbReference type="Proteomes" id="UP000694404"/>
    </source>
</evidence>
<dbReference type="InterPro" id="IPR036051">
    <property type="entry name" value="KRAB_dom_sf"/>
</dbReference>
<organism evidence="3 4">
    <name type="scientific">Chelonoidis abingdonii</name>
    <name type="common">Abingdon island giant tortoise</name>
    <name type="synonym">Testudo abingdonii</name>
    <dbReference type="NCBI Taxonomy" id="106734"/>
    <lineage>
        <taxon>Eukaryota</taxon>
        <taxon>Metazoa</taxon>
        <taxon>Chordata</taxon>
        <taxon>Craniata</taxon>
        <taxon>Vertebrata</taxon>
        <taxon>Euteleostomi</taxon>
        <taxon>Archelosauria</taxon>
        <taxon>Testudinata</taxon>
        <taxon>Testudines</taxon>
        <taxon>Cryptodira</taxon>
        <taxon>Durocryptodira</taxon>
        <taxon>Testudinoidea</taxon>
        <taxon>Testudinidae</taxon>
        <taxon>Chelonoidis</taxon>
    </lineage>
</organism>
<sequence>MAAAGLVTFKEVAVYFTEAEWALLDPGQRALYRDVMWENYETVTSLGKESFPETPQHIPLVMALLRSSGKPGKRQSEDRNKEVIKHLCHFQVSGYCFSLSSGPTLSLVFLLLLMY</sequence>
<dbReference type="Proteomes" id="UP000694404">
    <property type="component" value="Unplaced"/>
</dbReference>
<evidence type="ECO:0000313" key="3">
    <source>
        <dbReference type="Ensembl" id="ENSCABP00000015163.1"/>
    </source>
</evidence>
<keyword evidence="4" id="KW-1185">Reference proteome</keyword>
<dbReference type="InterPro" id="IPR001909">
    <property type="entry name" value="KRAB"/>
</dbReference>
<reference evidence="3" key="1">
    <citation type="submission" date="2025-08" db="UniProtKB">
        <authorList>
            <consortium name="Ensembl"/>
        </authorList>
    </citation>
    <scope>IDENTIFICATION</scope>
</reference>
<reference evidence="3" key="2">
    <citation type="submission" date="2025-09" db="UniProtKB">
        <authorList>
            <consortium name="Ensembl"/>
        </authorList>
    </citation>
    <scope>IDENTIFICATION</scope>
</reference>